<dbReference type="Pfam" id="PF01734">
    <property type="entry name" value="Patatin"/>
    <property type="match status" value="1"/>
</dbReference>
<dbReference type="InterPro" id="IPR002641">
    <property type="entry name" value="PNPLA_dom"/>
</dbReference>
<comment type="caution">
    <text evidence="3">The sequence shown here is derived from an EMBL/GenBank/DDBJ whole genome shotgun (WGS) entry which is preliminary data.</text>
</comment>
<evidence type="ECO:0000313" key="3">
    <source>
        <dbReference type="EMBL" id="MFG6464057.1"/>
    </source>
</evidence>
<dbReference type="EMBL" id="JBIGHX010000008">
    <property type="protein sequence ID" value="MFG6464057.1"/>
    <property type="molecule type" value="Genomic_DNA"/>
</dbReference>
<reference evidence="3 4" key="1">
    <citation type="submission" date="2024-08" db="EMBL/GenBank/DDBJ databases">
        <authorList>
            <person name="Lu H."/>
        </authorList>
    </citation>
    <scope>NUCLEOTIDE SEQUENCE [LARGE SCALE GENOMIC DNA]</scope>
    <source>
        <strain evidence="3 4">DXS20W</strain>
    </source>
</reference>
<organism evidence="3 4">
    <name type="scientific">Pelomonas lactea</name>
    <dbReference type="NCBI Taxonomy" id="3299030"/>
    <lineage>
        <taxon>Bacteria</taxon>
        <taxon>Pseudomonadati</taxon>
        <taxon>Pseudomonadota</taxon>
        <taxon>Betaproteobacteria</taxon>
        <taxon>Burkholderiales</taxon>
        <taxon>Sphaerotilaceae</taxon>
        <taxon>Roseateles</taxon>
    </lineage>
</organism>
<dbReference type="Gene3D" id="3.40.1090.10">
    <property type="entry name" value="Cytosolic phospholipase A2 catalytic domain"/>
    <property type="match status" value="2"/>
</dbReference>
<gene>
    <name evidence="3" type="ORF">ACG04Q_20965</name>
</gene>
<feature type="domain" description="PNPLA" evidence="2">
    <location>
        <begin position="12"/>
        <end position="235"/>
    </location>
</feature>
<evidence type="ECO:0000256" key="1">
    <source>
        <dbReference type="ARBA" id="ARBA00023098"/>
    </source>
</evidence>
<proteinExistence type="predicted"/>
<sequence length="364" mass="40409">MTQAEQGRGIALALSGGGVRAIVFHAGVLRWMAERDLLERVTRISTVSGGSLLTGLIFQFNGMKWPSSSEYLTHVYPQLRAALCERSLMWGAFRQLLNPLNWRFLLSRANLLGLALRKEWQIQAPLSALPRTPEWSINGTTAENGKRFRFKAGQMGDYELGYAEDCHTFPLANAMAVSAAFPGLIGPLTLRADSFEWKKRRWGTTPGSEQVVTLPFRNLHLYDGGVYDNLGLEPLFDAGRQRSKVGDECIVASDAGLPLAPGFESNPLNIFRLRRITDVMSEQVRSLRVRAFSNFLQGGKARGAFLYIAGPKPEEPDAEALYAMRFPTSLSRLSVEQFERLAEHGRSVAQAAEDNYGALCSKEH</sequence>
<keyword evidence="4" id="KW-1185">Reference proteome</keyword>
<dbReference type="InterPro" id="IPR016035">
    <property type="entry name" value="Acyl_Trfase/lysoPLipase"/>
</dbReference>
<evidence type="ECO:0000313" key="4">
    <source>
        <dbReference type="Proteomes" id="UP001606302"/>
    </source>
</evidence>
<accession>A0ABW7GQE7</accession>
<evidence type="ECO:0000259" key="2">
    <source>
        <dbReference type="Pfam" id="PF01734"/>
    </source>
</evidence>
<name>A0ABW7GQE7_9BURK</name>
<dbReference type="Proteomes" id="UP001606302">
    <property type="component" value="Unassembled WGS sequence"/>
</dbReference>
<dbReference type="PANTHER" id="PTHR10728">
    <property type="entry name" value="CYTOSOLIC PHOSPHOLIPASE A2"/>
    <property type="match status" value="1"/>
</dbReference>
<keyword evidence="1" id="KW-0443">Lipid metabolism</keyword>
<dbReference type="RefSeq" id="WP_394513323.1">
    <property type="nucleotide sequence ID" value="NZ_JBIGHX010000008.1"/>
</dbReference>
<dbReference type="SUPFAM" id="SSF52151">
    <property type="entry name" value="FabD/lysophospholipase-like"/>
    <property type="match status" value="1"/>
</dbReference>
<protein>
    <submittedName>
        <fullName evidence="3">Patatin-like phospholipase family protein</fullName>
    </submittedName>
</protein>
<dbReference type="PANTHER" id="PTHR10728:SF40">
    <property type="entry name" value="PATATIN FAMILY PROTEIN"/>
    <property type="match status" value="1"/>
</dbReference>